<protein>
    <submittedName>
        <fullName evidence="4">Uncharacterized protein</fullName>
    </submittedName>
</protein>
<accession>A0A034W3D4</accession>
<dbReference type="InterPro" id="IPR001849">
    <property type="entry name" value="PH_domain"/>
</dbReference>
<feature type="domain" description="PH" evidence="2">
    <location>
        <begin position="272"/>
        <end position="371"/>
    </location>
</feature>
<name>A0A034W3D4_BACDO</name>
<dbReference type="EMBL" id="GAKP01010130">
    <property type="protein sequence ID" value="JAC48822.1"/>
    <property type="molecule type" value="Transcribed_RNA"/>
</dbReference>
<dbReference type="Gene3D" id="1.20.900.10">
    <property type="entry name" value="Dbl homology (DH) domain"/>
    <property type="match status" value="1"/>
</dbReference>
<gene>
    <name evidence="4" type="primary">TAG52</name>
</gene>
<dbReference type="InterPro" id="IPR000219">
    <property type="entry name" value="DH_dom"/>
</dbReference>
<feature type="domain" description="DH" evidence="3">
    <location>
        <begin position="66"/>
        <end position="242"/>
    </location>
</feature>
<dbReference type="Gene3D" id="2.30.29.30">
    <property type="entry name" value="Pleckstrin-homology domain (PH domain)/Phosphotyrosine-binding domain (PTB)"/>
    <property type="match status" value="1"/>
</dbReference>
<dbReference type="SMART" id="SM00233">
    <property type="entry name" value="PH"/>
    <property type="match status" value="1"/>
</dbReference>
<dbReference type="Pfam" id="PF00621">
    <property type="entry name" value="RhoGEF"/>
    <property type="match status" value="1"/>
</dbReference>
<dbReference type="OrthoDB" id="245697at2759"/>
<evidence type="ECO:0000259" key="2">
    <source>
        <dbReference type="PROSITE" id="PS50003"/>
    </source>
</evidence>
<evidence type="ECO:0000313" key="4">
    <source>
        <dbReference type="EMBL" id="JAC48822.1"/>
    </source>
</evidence>
<dbReference type="GO" id="GO:0005085">
    <property type="term" value="F:guanyl-nucleotide exchange factor activity"/>
    <property type="evidence" value="ECO:0007669"/>
    <property type="project" value="InterPro"/>
</dbReference>
<dbReference type="PROSITE" id="PS50003">
    <property type="entry name" value="PH_DOMAIN"/>
    <property type="match status" value="1"/>
</dbReference>
<proteinExistence type="predicted"/>
<evidence type="ECO:0000256" key="1">
    <source>
        <dbReference type="SAM" id="Coils"/>
    </source>
</evidence>
<dbReference type="SUPFAM" id="SSF50729">
    <property type="entry name" value="PH domain-like"/>
    <property type="match status" value="1"/>
</dbReference>
<dbReference type="PANTHER" id="PTHR12673">
    <property type="entry name" value="FACIOGENITAL DYSPLASIA PROTEIN"/>
    <property type="match status" value="1"/>
</dbReference>
<dbReference type="PROSITE" id="PS50010">
    <property type="entry name" value="DH_2"/>
    <property type="match status" value="1"/>
</dbReference>
<dbReference type="EMBL" id="GAKP01010128">
    <property type="protein sequence ID" value="JAC48824.1"/>
    <property type="molecule type" value="Transcribed_RNA"/>
</dbReference>
<sequence length="534" mass="62194">MISAAASRKSPFANKNEPFQVSSTMFNLNRELNQVLQERNRMKICNTRFYGSGLSYKDEREKIKTLRFKAVDEIISSERSYLRQLEVLMNYFIKPIKLHTLIDDRNHSFLFGQIEMIYNLNAELLRELEENKEKVAKAFLKMAPFLKLYSVYAFDFQNALLLLQEIGNKNPAFRKFVVQTETRPEVQQTLNSLMIIPIQRLPRYKLLLEQVLLYTSPSESDFKLLKDSVKQITSIVSHINSCVEDQEVTLMLLNLQNSLLNRSPKIVIPSRRIVKEGLLHKISRTGSQIKRHCVLMSDIFLYCKILRDREINTTVENALECCCIFPLKKCKVYELFSDSFKITCQGDAVIFSSSDIQLVHSWINSIRDTIDVHIQCRKTLRKESSKRKPTRKKNIRHFENDCPSRKISQHVKCKNYLEIDDKAIGCFPFKKNCYPSNVNVAVSPVECSDSESNLKRKKSSGFNTMTLSENPNLITVPSLEQEHDYVVQQPLQKRVKFDFKENNTSYANEKLVTKNFDTKVTLTDKIYKFFTNLF</sequence>
<reference evidence="4" key="1">
    <citation type="journal article" date="2014" name="BMC Genomics">
        <title>Characterizing the developmental transcriptome of the oriental fruit fly, Bactrocera dorsalis (Diptera: Tephritidae) through comparative genomic analysis with Drosophila melanogaster utilizing modENCODE datasets.</title>
        <authorList>
            <person name="Geib S.M."/>
            <person name="Calla B."/>
            <person name="Hall B."/>
            <person name="Hou S."/>
            <person name="Manoukis N.C."/>
        </authorList>
    </citation>
    <scope>NUCLEOTIDE SEQUENCE</scope>
    <source>
        <strain evidence="4">Punador</strain>
    </source>
</reference>
<keyword evidence="1" id="KW-0175">Coiled coil</keyword>
<organism evidence="4">
    <name type="scientific">Bactrocera dorsalis</name>
    <name type="common">Oriental fruit fly</name>
    <name type="synonym">Dacus dorsalis</name>
    <dbReference type="NCBI Taxonomy" id="27457"/>
    <lineage>
        <taxon>Eukaryota</taxon>
        <taxon>Metazoa</taxon>
        <taxon>Ecdysozoa</taxon>
        <taxon>Arthropoda</taxon>
        <taxon>Hexapoda</taxon>
        <taxon>Insecta</taxon>
        <taxon>Pterygota</taxon>
        <taxon>Neoptera</taxon>
        <taxon>Endopterygota</taxon>
        <taxon>Diptera</taxon>
        <taxon>Brachycera</taxon>
        <taxon>Muscomorpha</taxon>
        <taxon>Tephritoidea</taxon>
        <taxon>Tephritidae</taxon>
        <taxon>Bactrocera</taxon>
        <taxon>Bactrocera</taxon>
    </lineage>
</organism>
<evidence type="ECO:0000259" key="3">
    <source>
        <dbReference type="PROSITE" id="PS50010"/>
    </source>
</evidence>
<dbReference type="PANTHER" id="PTHR12673:SF159">
    <property type="entry name" value="LD03170P"/>
    <property type="match status" value="1"/>
</dbReference>
<dbReference type="InterPro" id="IPR051092">
    <property type="entry name" value="FYVE_RhoGEF_PH"/>
</dbReference>
<dbReference type="SUPFAM" id="SSF48065">
    <property type="entry name" value="DBL homology domain (DH-domain)"/>
    <property type="match status" value="1"/>
</dbReference>
<dbReference type="CDD" id="cd00160">
    <property type="entry name" value="RhoGEF"/>
    <property type="match status" value="1"/>
</dbReference>
<dbReference type="InterPro" id="IPR035899">
    <property type="entry name" value="DBL_dom_sf"/>
</dbReference>
<dbReference type="SMART" id="SM00325">
    <property type="entry name" value="RhoGEF"/>
    <property type="match status" value="1"/>
</dbReference>
<feature type="coiled-coil region" evidence="1">
    <location>
        <begin position="114"/>
        <end position="141"/>
    </location>
</feature>
<dbReference type="AlphaFoldDB" id="A0A034W3D4"/>
<dbReference type="GO" id="GO:0005737">
    <property type="term" value="C:cytoplasm"/>
    <property type="evidence" value="ECO:0007669"/>
    <property type="project" value="TreeGrafter"/>
</dbReference>
<dbReference type="InterPro" id="IPR011993">
    <property type="entry name" value="PH-like_dom_sf"/>
</dbReference>